<name>A0ABS3YUB3_9BACT</name>
<sequence length="339" mass="37525">MPLISFTDKGIFCAQGNFYIDPWQPVDKAVITHAHSDHARPGSQSYLCHRDTLPLLKLRLGPYNYQTVEWGEKINLNGVTVSLHPAGHIIGSSQVRIEYKGEVWVVSGDYKTEPDGISGVFEPIPCHTFISESTFGLPIYNWKPQHEIYHDIQNWVRSNEVAGKTSVLIGYSLGKAQRVLQALEEVTGNIYVHGAIWNVQETLLQAGFKLPAVNRITPETPKEAFKGSVIIAPPSADGSAWMRRFSPSSTGICSGWMQVRGNQRRRNADAGFALSDHADWPGLLQAIKDTGAQKVYITHGFQSVFSRYLNEIGIDASEVKTEFGTEDEEASTPTPEAAQ</sequence>
<keyword evidence="1" id="KW-0378">Hydrolase</keyword>
<keyword evidence="1" id="KW-0269">Exonuclease</keyword>
<dbReference type="InterPro" id="IPR026360">
    <property type="entry name" value="Xnuc_lig_assoc"/>
</dbReference>
<dbReference type="PANTHER" id="PTHR11203:SF49">
    <property type="entry name" value="BLL1145 PROTEIN"/>
    <property type="match status" value="1"/>
</dbReference>
<protein>
    <submittedName>
        <fullName evidence="1">Ligase-associated DNA damage response exonuclease</fullName>
        <ecNumber evidence="1">3.1.-.-</ecNumber>
    </submittedName>
</protein>
<organism evidence="1 2">
    <name type="scientific">Niastella soli</name>
    <dbReference type="NCBI Taxonomy" id="2821487"/>
    <lineage>
        <taxon>Bacteria</taxon>
        <taxon>Pseudomonadati</taxon>
        <taxon>Bacteroidota</taxon>
        <taxon>Chitinophagia</taxon>
        <taxon>Chitinophagales</taxon>
        <taxon>Chitinophagaceae</taxon>
        <taxon>Niastella</taxon>
    </lineage>
</organism>
<dbReference type="NCBIfam" id="TIGR04122">
    <property type="entry name" value="Xnuc_lig_assoc"/>
    <property type="match status" value="1"/>
</dbReference>
<gene>
    <name evidence="1" type="ORF">J7I42_14490</name>
</gene>
<comment type="caution">
    <text evidence="1">The sequence shown here is derived from an EMBL/GenBank/DDBJ whole genome shotgun (WGS) entry which is preliminary data.</text>
</comment>
<keyword evidence="2" id="KW-1185">Reference proteome</keyword>
<keyword evidence="1" id="KW-0436">Ligase</keyword>
<dbReference type="RefSeq" id="WP_209139541.1">
    <property type="nucleotide sequence ID" value="NZ_JAGHKO010000003.1"/>
</dbReference>
<dbReference type="EC" id="3.1.-.-" evidence="1"/>
<dbReference type="GO" id="GO:0004527">
    <property type="term" value="F:exonuclease activity"/>
    <property type="evidence" value="ECO:0007669"/>
    <property type="project" value="UniProtKB-KW"/>
</dbReference>
<dbReference type="SUPFAM" id="SSF56281">
    <property type="entry name" value="Metallo-hydrolase/oxidoreductase"/>
    <property type="match status" value="1"/>
</dbReference>
<dbReference type="Gene3D" id="3.60.15.10">
    <property type="entry name" value="Ribonuclease Z/Hydroxyacylglutathione hydrolase-like"/>
    <property type="match status" value="1"/>
</dbReference>
<evidence type="ECO:0000313" key="2">
    <source>
        <dbReference type="Proteomes" id="UP000677244"/>
    </source>
</evidence>
<dbReference type="InterPro" id="IPR050698">
    <property type="entry name" value="MBL"/>
</dbReference>
<accession>A0ABS3YUB3</accession>
<proteinExistence type="predicted"/>
<reference evidence="1 2" key="1">
    <citation type="submission" date="2021-03" db="EMBL/GenBank/DDBJ databases">
        <title>Assistant Professor.</title>
        <authorList>
            <person name="Huq M.A."/>
        </authorList>
    </citation>
    <scope>NUCLEOTIDE SEQUENCE [LARGE SCALE GENOMIC DNA]</scope>
    <source>
        <strain evidence="1 2">MAH-29</strain>
    </source>
</reference>
<evidence type="ECO:0000313" key="1">
    <source>
        <dbReference type="EMBL" id="MBO9201487.1"/>
    </source>
</evidence>
<dbReference type="EMBL" id="JAGHKO010000003">
    <property type="protein sequence ID" value="MBO9201487.1"/>
    <property type="molecule type" value="Genomic_DNA"/>
</dbReference>
<dbReference type="Proteomes" id="UP000677244">
    <property type="component" value="Unassembled WGS sequence"/>
</dbReference>
<dbReference type="PANTHER" id="PTHR11203">
    <property type="entry name" value="CLEAVAGE AND POLYADENYLATION SPECIFICITY FACTOR FAMILY MEMBER"/>
    <property type="match status" value="1"/>
</dbReference>
<dbReference type="InterPro" id="IPR036866">
    <property type="entry name" value="RibonucZ/Hydroxyglut_hydro"/>
</dbReference>
<dbReference type="GO" id="GO:0016874">
    <property type="term" value="F:ligase activity"/>
    <property type="evidence" value="ECO:0007669"/>
    <property type="project" value="UniProtKB-KW"/>
</dbReference>
<keyword evidence="1" id="KW-0540">Nuclease</keyword>